<evidence type="ECO:0000313" key="3">
    <source>
        <dbReference type="Proteomes" id="UP000501780"/>
    </source>
</evidence>
<feature type="signal peptide" evidence="1">
    <location>
        <begin position="1"/>
        <end position="19"/>
    </location>
</feature>
<dbReference type="AlphaFoldDB" id="A0A6H0KV05"/>
<dbReference type="EMBL" id="CP050831">
    <property type="protein sequence ID" value="QIU97162.1"/>
    <property type="molecule type" value="Genomic_DNA"/>
</dbReference>
<organism evidence="2 3">
    <name type="scientific">Bacteroides faecium</name>
    <dbReference type="NCBI Taxonomy" id="2715212"/>
    <lineage>
        <taxon>Bacteria</taxon>
        <taxon>Pseudomonadati</taxon>
        <taxon>Bacteroidota</taxon>
        <taxon>Bacteroidia</taxon>
        <taxon>Bacteroidales</taxon>
        <taxon>Bacteroidaceae</taxon>
        <taxon>Bacteroides</taxon>
    </lineage>
</organism>
<evidence type="ECO:0000313" key="2">
    <source>
        <dbReference type="EMBL" id="QIU97162.1"/>
    </source>
</evidence>
<dbReference type="Gene3D" id="2.130.10.10">
    <property type="entry name" value="YVTN repeat-like/Quinoprotein amine dehydrogenase"/>
    <property type="match status" value="1"/>
</dbReference>
<keyword evidence="3" id="KW-1185">Reference proteome</keyword>
<dbReference type="SUPFAM" id="SSF101898">
    <property type="entry name" value="NHL repeat"/>
    <property type="match status" value="1"/>
</dbReference>
<protein>
    <recommendedName>
        <fullName evidence="4">SMP-30/Gluconolactonase/LRE-like region domain-containing protein</fullName>
    </recommendedName>
</protein>
<reference evidence="2 3" key="1">
    <citation type="submission" date="2020-03" db="EMBL/GenBank/DDBJ databases">
        <title>Genomic analysis of Bacteroides faecium CBA7301.</title>
        <authorList>
            <person name="Kim J."/>
            <person name="Roh S.W."/>
        </authorList>
    </citation>
    <scope>NUCLEOTIDE SEQUENCE [LARGE SCALE GENOMIC DNA]</scope>
    <source>
        <strain evidence="2 3">CBA7301</strain>
    </source>
</reference>
<accession>A0A6H0KV05</accession>
<dbReference type="RefSeq" id="WP_167966859.1">
    <property type="nucleotide sequence ID" value="NZ_CP050831.1"/>
</dbReference>
<gene>
    <name evidence="2" type="ORF">BacF7301_24740</name>
</gene>
<name>A0A6H0KV05_9BACE</name>
<dbReference type="Proteomes" id="UP000501780">
    <property type="component" value="Chromosome"/>
</dbReference>
<dbReference type="KEGG" id="bfc:BacF7301_24740"/>
<feature type="chain" id="PRO_5026155852" description="SMP-30/Gluconolactonase/LRE-like region domain-containing protein" evidence="1">
    <location>
        <begin position="20"/>
        <end position="305"/>
    </location>
</feature>
<sequence length="305" mass="33557">MKKNKLFILLVIIVQAAVAGCQNKQNKNNNESATAEKQPTVINENIRFCESTYPYEDGILIGNFGTEQLNPLNNEKKGYINYYKDGKTNVLIAADGNLSAPKGMFIRSHRLFISDVNKIVVYNLKALKEAPEIITFPEDDLFINDLAADGNTLYASVTNSGRIYRIDIANPVKMTSSVPVKWLDVTGPNGIIIDNGIMYVASYPADGNTTDANVIYQITDLSNPVAEKFISLPGQYDGIALSTDKKTMYITNWTPAGISTIDMSTKKITPLATTEKFAGPADITVINDTMYIPDLPNSRMVILPL</sequence>
<dbReference type="InterPro" id="IPR015943">
    <property type="entry name" value="WD40/YVTN_repeat-like_dom_sf"/>
</dbReference>
<evidence type="ECO:0008006" key="4">
    <source>
        <dbReference type="Google" id="ProtNLM"/>
    </source>
</evidence>
<dbReference type="PROSITE" id="PS51257">
    <property type="entry name" value="PROKAR_LIPOPROTEIN"/>
    <property type="match status" value="1"/>
</dbReference>
<keyword evidence="1" id="KW-0732">Signal</keyword>
<proteinExistence type="predicted"/>
<evidence type="ECO:0000256" key="1">
    <source>
        <dbReference type="SAM" id="SignalP"/>
    </source>
</evidence>